<dbReference type="SMART" id="SM00327">
    <property type="entry name" value="VWA"/>
    <property type="match status" value="1"/>
</dbReference>
<feature type="transmembrane region" description="Helical" evidence="1">
    <location>
        <begin position="83"/>
        <end position="103"/>
    </location>
</feature>
<feature type="transmembrane region" description="Helical" evidence="1">
    <location>
        <begin position="338"/>
        <end position="358"/>
    </location>
</feature>
<dbReference type="PROSITE" id="PS50234">
    <property type="entry name" value="VWFA"/>
    <property type="match status" value="1"/>
</dbReference>
<dbReference type="AlphaFoldDB" id="A0A075RAI3"/>
<dbReference type="PANTHER" id="PTHR10579">
    <property type="entry name" value="CALCIUM-ACTIVATED CHLORIDE CHANNEL REGULATOR"/>
    <property type="match status" value="1"/>
</dbReference>
<dbReference type="Proteomes" id="UP000005850">
    <property type="component" value="Chromosome"/>
</dbReference>
<keyword evidence="4" id="KW-1185">Reference proteome</keyword>
<reference evidence="3 4" key="1">
    <citation type="journal article" date="2011" name="J. Bacteriol.">
        <title>Genome sequence of Brevibacillus laterosporus LMG 15441, a pathogen of invertebrates.</title>
        <authorList>
            <person name="Djukic M."/>
            <person name="Poehlein A."/>
            <person name="Thurmer A."/>
            <person name="Daniel R."/>
        </authorList>
    </citation>
    <scope>NUCLEOTIDE SEQUENCE [LARGE SCALE GENOMIC DNA]</scope>
    <source>
        <strain evidence="3 4">LMG 15441</strain>
    </source>
</reference>
<dbReference type="Gene3D" id="3.40.50.410">
    <property type="entry name" value="von Willebrand factor, type A domain"/>
    <property type="match status" value="1"/>
</dbReference>
<sequence length="428" mass="47125">MSQKKISLLMVFCSLIGGIIGFVVGEMIVNLLSNELPQWVVMGLYFGQYALFVGLMCLIAELISPRLNGQGWRQRYVGFSWKMLVPSTFIMLGVVAMLLQFFYGTNFQKASGSNNIVMLLDISSSMQESDKDNQLFKSAADVVRRMDANTRVAVITFNQQASVLQPLVLLSNQKVRDDVIQKLNSHEGPSGGTDIEEALQTALNHINRETNNSGNNTVILMSDGYSDVDLDKSLQPFKQSQIIVHTVGMSTVSADGTQLLKRIAEETNGNYYDIKHTDQITGVFGQIYDMSRQDRELVKERVGTTEHSLFYAILRVVSLLVIGALLGLAVGLFFDNKYIAKGFTLGGIVSGLLAGLILEKGLASGMYPAMGVRLVADLLLAAVMPLFTIFIPMPNQALASEKSRFTGGRYLSAKNKEAKQISTNKFDR</sequence>
<dbReference type="KEGG" id="blr:BRLA_c045950"/>
<keyword evidence="1" id="KW-0812">Transmembrane</keyword>
<gene>
    <name evidence="3" type="ORF">BRLA_c045950</name>
</gene>
<feature type="transmembrane region" description="Helical" evidence="1">
    <location>
        <begin position="309"/>
        <end position="332"/>
    </location>
</feature>
<proteinExistence type="predicted"/>
<feature type="transmembrane region" description="Helical" evidence="1">
    <location>
        <begin position="370"/>
        <end position="391"/>
    </location>
</feature>
<dbReference type="PANTHER" id="PTHR10579:SF43">
    <property type="entry name" value="ZINC FINGER (C3HC4-TYPE RING FINGER) FAMILY PROTEIN"/>
    <property type="match status" value="1"/>
</dbReference>
<feature type="transmembrane region" description="Helical" evidence="1">
    <location>
        <begin position="39"/>
        <end position="63"/>
    </location>
</feature>
<accession>A0A075RAI3</accession>
<dbReference type="STRING" id="1042163.BRLA_c045950"/>
<evidence type="ECO:0000259" key="2">
    <source>
        <dbReference type="PROSITE" id="PS50234"/>
    </source>
</evidence>
<dbReference type="InterPro" id="IPR051266">
    <property type="entry name" value="CLCR"/>
</dbReference>
<feature type="domain" description="VWFA" evidence="2">
    <location>
        <begin position="115"/>
        <end position="287"/>
    </location>
</feature>
<dbReference type="EMBL" id="CP007806">
    <property type="protein sequence ID" value="AIG28859.1"/>
    <property type="molecule type" value="Genomic_DNA"/>
</dbReference>
<evidence type="ECO:0000256" key="1">
    <source>
        <dbReference type="SAM" id="Phobius"/>
    </source>
</evidence>
<evidence type="ECO:0000313" key="3">
    <source>
        <dbReference type="EMBL" id="AIG28859.1"/>
    </source>
</evidence>
<dbReference type="CDD" id="cd00198">
    <property type="entry name" value="vWFA"/>
    <property type="match status" value="1"/>
</dbReference>
<organism evidence="3 4">
    <name type="scientific">Brevibacillus laterosporus LMG 15441</name>
    <dbReference type="NCBI Taxonomy" id="1042163"/>
    <lineage>
        <taxon>Bacteria</taxon>
        <taxon>Bacillati</taxon>
        <taxon>Bacillota</taxon>
        <taxon>Bacilli</taxon>
        <taxon>Bacillales</taxon>
        <taxon>Paenibacillaceae</taxon>
        <taxon>Brevibacillus</taxon>
    </lineage>
</organism>
<protein>
    <submittedName>
        <fullName evidence="3">Putative calcium-activated chloride channel protein 1</fullName>
    </submittedName>
</protein>
<keyword evidence="1" id="KW-1133">Transmembrane helix</keyword>
<dbReference type="eggNOG" id="COG2304">
    <property type="taxonomic scope" value="Bacteria"/>
</dbReference>
<feature type="transmembrane region" description="Helical" evidence="1">
    <location>
        <begin position="6"/>
        <end position="32"/>
    </location>
</feature>
<evidence type="ECO:0000313" key="4">
    <source>
        <dbReference type="Proteomes" id="UP000005850"/>
    </source>
</evidence>
<dbReference type="InterPro" id="IPR002035">
    <property type="entry name" value="VWF_A"/>
</dbReference>
<dbReference type="RefSeq" id="WP_003334066.1">
    <property type="nucleotide sequence ID" value="NZ_CP007806.1"/>
</dbReference>
<name>A0A075RAI3_BRELA</name>
<dbReference type="InterPro" id="IPR036465">
    <property type="entry name" value="vWFA_dom_sf"/>
</dbReference>
<keyword evidence="1" id="KW-0472">Membrane</keyword>
<dbReference type="Pfam" id="PF00092">
    <property type="entry name" value="VWA"/>
    <property type="match status" value="1"/>
</dbReference>
<dbReference type="HOGENOM" id="CLU_640438_0_0_9"/>
<dbReference type="SUPFAM" id="SSF53300">
    <property type="entry name" value="vWA-like"/>
    <property type="match status" value="1"/>
</dbReference>